<accession>A0AAV9HWY6</accession>
<dbReference type="Gene3D" id="4.10.240.10">
    <property type="entry name" value="Zn(2)-C6 fungal-type DNA-binding domain"/>
    <property type="match status" value="1"/>
</dbReference>
<evidence type="ECO:0000256" key="2">
    <source>
        <dbReference type="SAM" id="MobiDB-lite"/>
    </source>
</evidence>
<evidence type="ECO:0000313" key="5">
    <source>
        <dbReference type="Proteomes" id="UP001321749"/>
    </source>
</evidence>
<reference evidence="4" key="2">
    <citation type="submission" date="2023-06" db="EMBL/GenBank/DDBJ databases">
        <authorList>
            <consortium name="Lawrence Berkeley National Laboratory"/>
            <person name="Mondo S.J."/>
            <person name="Hensen N."/>
            <person name="Bonometti L."/>
            <person name="Westerberg I."/>
            <person name="Brannstrom I.O."/>
            <person name="Guillou S."/>
            <person name="Cros-Aarteil S."/>
            <person name="Calhoun S."/>
            <person name="Haridas S."/>
            <person name="Kuo A."/>
            <person name="Pangilinan J."/>
            <person name="Riley R."/>
            <person name="Labutti K."/>
            <person name="Andreopoulos B."/>
            <person name="Lipzen A."/>
            <person name="Chen C."/>
            <person name="Yanf M."/>
            <person name="Daum C."/>
            <person name="Ng V."/>
            <person name="Clum A."/>
            <person name="Steindorff A."/>
            <person name="Ohm R."/>
            <person name="Martin F."/>
            <person name="Silar P."/>
            <person name="Natvig D."/>
            <person name="Lalanne C."/>
            <person name="Gautier V."/>
            <person name="Ament-Velasquez S.L."/>
            <person name="Kruys A."/>
            <person name="Hutchinson M.I."/>
            <person name="Powell A.J."/>
            <person name="Barry K."/>
            <person name="Miller A.N."/>
            <person name="Grigoriev I.V."/>
            <person name="Debuchy R."/>
            <person name="Gladieux P."/>
            <person name="Thoren M.H."/>
            <person name="Johannesson H."/>
        </authorList>
    </citation>
    <scope>NUCLEOTIDE SEQUENCE</scope>
    <source>
        <strain evidence="4">PSN324</strain>
    </source>
</reference>
<dbReference type="PANTHER" id="PTHR38111">
    <property type="entry name" value="ZN(2)-C6 FUNGAL-TYPE DOMAIN-CONTAINING PROTEIN-RELATED"/>
    <property type="match status" value="1"/>
</dbReference>
<dbReference type="SMART" id="SM00066">
    <property type="entry name" value="GAL4"/>
    <property type="match status" value="1"/>
</dbReference>
<dbReference type="PANTHER" id="PTHR38111:SF9">
    <property type="entry name" value="ZN(2)-C6 FUNGAL-TYPE DOMAIN-CONTAINING PROTEIN"/>
    <property type="match status" value="1"/>
</dbReference>
<dbReference type="GO" id="GO:0000981">
    <property type="term" value="F:DNA-binding transcription factor activity, RNA polymerase II-specific"/>
    <property type="evidence" value="ECO:0007669"/>
    <property type="project" value="InterPro"/>
</dbReference>
<feature type="domain" description="Zn(2)-C6 fungal-type" evidence="3">
    <location>
        <begin position="8"/>
        <end position="36"/>
    </location>
</feature>
<dbReference type="EMBL" id="MU864939">
    <property type="protein sequence ID" value="KAK4465475.1"/>
    <property type="molecule type" value="Genomic_DNA"/>
</dbReference>
<feature type="region of interest" description="Disordered" evidence="2">
    <location>
        <begin position="74"/>
        <end position="96"/>
    </location>
</feature>
<dbReference type="Proteomes" id="UP001321749">
    <property type="component" value="Unassembled WGS sequence"/>
</dbReference>
<evidence type="ECO:0000259" key="3">
    <source>
        <dbReference type="PROSITE" id="PS50048"/>
    </source>
</evidence>
<comment type="caution">
    <text evidence="4">The sequence shown here is derived from an EMBL/GenBank/DDBJ whole genome shotgun (WGS) entry which is preliminary data.</text>
</comment>
<dbReference type="InterPro" id="IPR036864">
    <property type="entry name" value="Zn2-C6_fun-type_DNA-bd_sf"/>
</dbReference>
<keyword evidence="1" id="KW-0539">Nucleus</keyword>
<dbReference type="InterPro" id="IPR001138">
    <property type="entry name" value="Zn2Cys6_DnaBD"/>
</dbReference>
<evidence type="ECO:0000256" key="1">
    <source>
        <dbReference type="ARBA" id="ARBA00023242"/>
    </source>
</evidence>
<gene>
    <name evidence="4" type="ORF">QBC42DRAFT_218639</name>
</gene>
<name>A0AAV9HWY6_9PEZI</name>
<dbReference type="PROSITE" id="PS00463">
    <property type="entry name" value="ZN2_CY6_FUNGAL_1"/>
    <property type="match status" value="1"/>
</dbReference>
<reference evidence="4" key="1">
    <citation type="journal article" date="2023" name="Mol. Phylogenet. Evol.">
        <title>Genome-scale phylogeny and comparative genomics of the fungal order Sordariales.</title>
        <authorList>
            <person name="Hensen N."/>
            <person name="Bonometti L."/>
            <person name="Westerberg I."/>
            <person name="Brannstrom I.O."/>
            <person name="Guillou S."/>
            <person name="Cros-Aarteil S."/>
            <person name="Calhoun S."/>
            <person name="Haridas S."/>
            <person name="Kuo A."/>
            <person name="Mondo S."/>
            <person name="Pangilinan J."/>
            <person name="Riley R."/>
            <person name="LaButti K."/>
            <person name="Andreopoulos B."/>
            <person name="Lipzen A."/>
            <person name="Chen C."/>
            <person name="Yan M."/>
            <person name="Daum C."/>
            <person name="Ng V."/>
            <person name="Clum A."/>
            <person name="Steindorff A."/>
            <person name="Ohm R.A."/>
            <person name="Martin F."/>
            <person name="Silar P."/>
            <person name="Natvig D.O."/>
            <person name="Lalanne C."/>
            <person name="Gautier V."/>
            <person name="Ament-Velasquez S.L."/>
            <person name="Kruys A."/>
            <person name="Hutchinson M.I."/>
            <person name="Powell A.J."/>
            <person name="Barry K."/>
            <person name="Miller A.N."/>
            <person name="Grigoriev I.V."/>
            <person name="Debuchy R."/>
            <person name="Gladieux P."/>
            <person name="Hiltunen Thoren M."/>
            <person name="Johannesson H."/>
        </authorList>
    </citation>
    <scope>NUCLEOTIDE SEQUENCE</scope>
    <source>
        <strain evidence="4">PSN324</strain>
    </source>
</reference>
<dbReference type="SUPFAM" id="SSF57701">
    <property type="entry name" value="Zn2/Cys6 DNA-binding domain"/>
    <property type="match status" value="1"/>
</dbReference>
<keyword evidence="5" id="KW-1185">Reference proteome</keyword>
<dbReference type="GO" id="GO:0008270">
    <property type="term" value="F:zinc ion binding"/>
    <property type="evidence" value="ECO:0007669"/>
    <property type="project" value="InterPro"/>
</dbReference>
<organism evidence="4 5">
    <name type="scientific">Cladorrhinum samala</name>
    <dbReference type="NCBI Taxonomy" id="585594"/>
    <lineage>
        <taxon>Eukaryota</taxon>
        <taxon>Fungi</taxon>
        <taxon>Dikarya</taxon>
        <taxon>Ascomycota</taxon>
        <taxon>Pezizomycotina</taxon>
        <taxon>Sordariomycetes</taxon>
        <taxon>Sordariomycetidae</taxon>
        <taxon>Sordariales</taxon>
        <taxon>Podosporaceae</taxon>
        <taxon>Cladorrhinum</taxon>
    </lineage>
</organism>
<dbReference type="Pfam" id="PF00172">
    <property type="entry name" value="Zn_clus"/>
    <property type="match status" value="1"/>
</dbReference>
<protein>
    <recommendedName>
        <fullName evidence="3">Zn(2)-C6 fungal-type domain-containing protein</fullName>
    </recommendedName>
</protein>
<dbReference type="InterPro" id="IPR053178">
    <property type="entry name" value="Osmoadaptation_assoc"/>
</dbReference>
<sequence length="488" mass="53735">MKVRCRTTCQTCRSRKIGCDGKTPSCTQCLFRNVECPGYSSNWIFVPQNRLAAPHATPWGDSPALAEKKAISNRAGLKSKRRGGKPATSRSTAFNKPDARSLGDLIDIILQGYVPGLDVAASIDETTPRICGAWAEVLPELVSNGANAAMASAIKAFALSILVGGQNPGLDKTAAIEAYSSALRSVSEAIQAPHGSPAPELVAAVMCLLFAELFLPTSLESWTTHLEGLGELMQTCRPEAYVGGIPHRLFVGARPALIVLGIQSRKPSFLARDEWRLTPFREICPSPVQALMSEAAIIPSILEKLDQTRRMTPESSKAACNGVLTELNGLLERLDLWATNFLSLSAAAQFWYEPTREAGRERIWFVNLTAANGLTHFWAFKAICLTNVERVLVLHPDMASEIRVAQPSILEEMKQLSVMICQSVEYLMQGQMKLFGPTSVVLPLQTAYEIFRMGGAQTKDELNWCREILRVVFRGYHFLALFFEEFRN</sequence>
<evidence type="ECO:0000313" key="4">
    <source>
        <dbReference type="EMBL" id="KAK4465475.1"/>
    </source>
</evidence>
<dbReference type="PROSITE" id="PS50048">
    <property type="entry name" value="ZN2_CY6_FUNGAL_2"/>
    <property type="match status" value="1"/>
</dbReference>
<dbReference type="AlphaFoldDB" id="A0AAV9HWY6"/>
<dbReference type="CDD" id="cd00067">
    <property type="entry name" value="GAL4"/>
    <property type="match status" value="1"/>
</dbReference>
<proteinExistence type="predicted"/>